<dbReference type="OrthoDB" id="9997at2"/>
<dbReference type="STRING" id="44576.SAMN05421881_102028"/>
<proteinExistence type="predicted"/>
<accession>A0A1H3HJC2</accession>
<protein>
    <submittedName>
        <fullName evidence="1">Uncharacterized protein</fullName>
    </submittedName>
</protein>
<evidence type="ECO:0000313" key="2">
    <source>
        <dbReference type="Proteomes" id="UP000198640"/>
    </source>
</evidence>
<dbReference type="AlphaFoldDB" id="A0A1H3HJC2"/>
<sequence>MWKLLNSFTILILAFTAASIALAYFAIEQQPRIEREILVTPEHIARAKQLLDTHRYQVHAGKSVTAKFQPDDLDIALNYLAHHFAQGRARTTVQDQSALIQLSLPVPVGNTRSFLNVQAVVAAANGRPMLKSVQIGQLPVPDALADLLISQLLTRLQKSSPDVRAALEAFRKLQISRNGIAITYYWEGWRTDQSAYSSLSAPLFNQQQLDRLFRYHHFLNERNRHQAGQSMPLSELLTALMQETVRHTASTNIVEEVRAAVLVAAFHVLQFPLRSVIPETASWPNPVRIRVTLDGRADFAMHFMASAAITAYTDTILSDAIGLYKELEDARSGSGFSFNDIAANRSGTRFAEKILANPTAAQAMRNKILSGIEDTDLIPYWSDLPEHMSESTFRTHFGGIGSPQYIEMMDKIERRVASLRLLH</sequence>
<reference evidence="1 2" key="1">
    <citation type="submission" date="2016-10" db="EMBL/GenBank/DDBJ databases">
        <authorList>
            <person name="de Groot N.N."/>
        </authorList>
    </citation>
    <scope>NUCLEOTIDE SEQUENCE [LARGE SCALE GENOMIC DNA]</scope>
    <source>
        <strain evidence="1 2">Nm1</strain>
    </source>
</reference>
<dbReference type="Proteomes" id="UP000198640">
    <property type="component" value="Unassembled WGS sequence"/>
</dbReference>
<name>A0A1H3HJC2_9PROT</name>
<dbReference type="RefSeq" id="WP_090413531.1">
    <property type="nucleotide sequence ID" value="NZ_FNOY01000020.1"/>
</dbReference>
<gene>
    <name evidence="1" type="ORF">SAMN05421881_102028</name>
</gene>
<keyword evidence="2" id="KW-1185">Reference proteome</keyword>
<organism evidence="1 2">
    <name type="scientific">Nitrosomonas halophila</name>
    <dbReference type="NCBI Taxonomy" id="44576"/>
    <lineage>
        <taxon>Bacteria</taxon>
        <taxon>Pseudomonadati</taxon>
        <taxon>Pseudomonadota</taxon>
        <taxon>Betaproteobacteria</taxon>
        <taxon>Nitrosomonadales</taxon>
        <taxon>Nitrosomonadaceae</taxon>
        <taxon>Nitrosomonas</taxon>
    </lineage>
</organism>
<dbReference type="EMBL" id="FNOY01000020">
    <property type="protein sequence ID" value="SDY15653.1"/>
    <property type="molecule type" value="Genomic_DNA"/>
</dbReference>
<evidence type="ECO:0000313" key="1">
    <source>
        <dbReference type="EMBL" id="SDY15653.1"/>
    </source>
</evidence>